<feature type="region of interest" description="Disordered" evidence="5">
    <location>
        <begin position="1"/>
        <end position="35"/>
    </location>
</feature>
<accession>A0AAQ1JXD1</accession>
<organism evidence="6 7">
    <name type="scientific">Paraburkholderia tropica</name>
    <dbReference type="NCBI Taxonomy" id="92647"/>
    <lineage>
        <taxon>Bacteria</taxon>
        <taxon>Pseudomonadati</taxon>
        <taxon>Pseudomonadota</taxon>
        <taxon>Betaproteobacteria</taxon>
        <taxon>Burkholderiales</taxon>
        <taxon>Burkholderiaceae</taxon>
        <taxon>Paraburkholderia</taxon>
    </lineage>
</organism>
<evidence type="ECO:0000256" key="4">
    <source>
        <dbReference type="ARBA" id="ARBA00022691"/>
    </source>
</evidence>
<evidence type="ECO:0000256" key="3">
    <source>
        <dbReference type="ARBA" id="ARBA00022679"/>
    </source>
</evidence>
<dbReference type="Gene3D" id="3.40.50.150">
    <property type="entry name" value="Vaccinia Virus protein VP39"/>
    <property type="match status" value="1"/>
</dbReference>
<dbReference type="GO" id="GO:0032259">
    <property type="term" value="P:methylation"/>
    <property type="evidence" value="ECO:0007669"/>
    <property type="project" value="UniProtKB-KW"/>
</dbReference>
<dbReference type="PANTHER" id="PTHR32183:SF6">
    <property type="entry name" value="CYSTEINE SULFINATE DESULFINASE_CYSTEINE DESULFURASE AND RELATED ENZYMES"/>
    <property type="match status" value="1"/>
</dbReference>
<gene>
    <name evidence="6" type="ORF">SAMN05216550_120155</name>
</gene>
<dbReference type="Pfam" id="PF05724">
    <property type="entry name" value="TPMT"/>
    <property type="match status" value="1"/>
</dbReference>
<dbReference type="AlphaFoldDB" id="A0AAQ1JXD1"/>
<comment type="caution">
    <text evidence="6">The sequence shown here is derived from an EMBL/GenBank/DDBJ whole genome shotgun (WGS) entry which is preliminary data.</text>
</comment>
<dbReference type="InterPro" id="IPR008854">
    <property type="entry name" value="TPMT"/>
</dbReference>
<reference evidence="6 7" key="1">
    <citation type="submission" date="2016-10" db="EMBL/GenBank/DDBJ databases">
        <authorList>
            <person name="Varghese N."/>
            <person name="Submissions S."/>
        </authorList>
    </citation>
    <scope>NUCLEOTIDE SEQUENCE [LARGE SCALE GENOMIC DNA]</scope>
    <source>
        <strain evidence="6 7">LMG 22274</strain>
    </source>
</reference>
<dbReference type="GO" id="GO:0008757">
    <property type="term" value="F:S-adenosylmethionine-dependent methyltransferase activity"/>
    <property type="evidence" value="ECO:0007669"/>
    <property type="project" value="InterPro"/>
</dbReference>
<keyword evidence="2" id="KW-0489">Methyltransferase</keyword>
<sequence>MTTKPDQADQADQPDQAAPSTPSPETGAAADFATRDPAAPAFWDERFERGFTPWDQAGVQPDFEAFATAHAAASVLIPGCGNAWEARWLAEHGRTVRAIDFSPAAVAHARTALGHYADVVEEADFYAYRPPFAPDWIFERAFLCALPKAQRPAYARRMAELLAPGALLAGFFFFADTPKGPPFGIERAELDVLLTPYFTLLDEHEVSASLPVFAGRERWLTWRRNASAPA</sequence>
<dbReference type="SUPFAM" id="SSF53335">
    <property type="entry name" value="S-adenosyl-L-methionine-dependent methyltransferases"/>
    <property type="match status" value="1"/>
</dbReference>
<evidence type="ECO:0000313" key="7">
    <source>
        <dbReference type="Proteomes" id="UP000183529"/>
    </source>
</evidence>
<dbReference type="PROSITE" id="PS51585">
    <property type="entry name" value="SAM_MT_TPMT"/>
    <property type="match status" value="1"/>
</dbReference>
<keyword evidence="1" id="KW-0597">Phosphoprotein</keyword>
<keyword evidence="4" id="KW-0949">S-adenosyl-L-methionine</keyword>
<dbReference type="RefSeq" id="WP_074986786.1">
    <property type="nucleotide sequence ID" value="NZ_CADFGN010000003.1"/>
</dbReference>
<evidence type="ECO:0000313" key="6">
    <source>
        <dbReference type="EMBL" id="SEK11678.1"/>
    </source>
</evidence>
<dbReference type="PANTHER" id="PTHR32183">
    <property type="match status" value="1"/>
</dbReference>
<evidence type="ECO:0000256" key="5">
    <source>
        <dbReference type="SAM" id="MobiDB-lite"/>
    </source>
</evidence>
<protein>
    <submittedName>
        <fullName evidence="6">Thiopurine S-methyltransferase (TPMT)</fullName>
    </submittedName>
</protein>
<proteinExistence type="predicted"/>
<evidence type="ECO:0000256" key="1">
    <source>
        <dbReference type="ARBA" id="ARBA00022553"/>
    </source>
</evidence>
<name>A0AAQ1JXD1_9BURK</name>
<evidence type="ECO:0000256" key="2">
    <source>
        <dbReference type="ARBA" id="ARBA00022603"/>
    </source>
</evidence>
<dbReference type="Proteomes" id="UP000183529">
    <property type="component" value="Unassembled WGS sequence"/>
</dbReference>
<feature type="compositionally biased region" description="Low complexity" evidence="5">
    <location>
        <begin position="8"/>
        <end position="19"/>
    </location>
</feature>
<dbReference type="EMBL" id="FNZM01000020">
    <property type="protein sequence ID" value="SEK11678.1"/>
    <property type="molecule type" value="Genomic_DNA"/>
</dbReference>
<keyword evidence="3" id="KW-0808">Transferase</keyword>
<dbReference type="InterPro" id="IPR029063">
    <property type="entry name" value="SAM-dependent_MTases_sf"/>
</dbReference>
<dbReference type="CDD" id="cd02440">
    <property type="entry name" value="AdoMet_MTases"/>
    <property type="match status" value="1"/>
</dbReference>